<keyword evidence="3" id="KW-0539">Nucleus</keyword>
<protein>
    <submittedName>
        <fullName evidence="8">Uncharacterized protein</fullName>
    </submittedName>
</protein>
<evidence type="ECO:0000259" key="5">
    <source>
        <dbReference type="Pfam" id="PF11715"/>
    </source>
</evidence>
<dbReference type="InterPro" id="IPR059141">
    <property type="entry name" value="Beta-prop_Nup120_160"/>
</dbReference>
<dbReference type="GO" id="GO:0005643">
    <property type="term" value="C:nuclear pore"/>
    <property type="evidence" value="ECO:0000318"/>
    <property type="project" value="GO_Central"/>
</dbReference>
<dbReference type="InterPro" id="IPR056548">
    <property type="entry name" value="HEAT_Nup120"/>
</dbReference>
<dbReference type="SMR" id="Q7SGA8"/>
<dbReference type="Pfam" id="PF23300">
    <property type="entry name" value="HEAT_Nup120"/>
    <property type="match status" value="1"/>
</dbReference>
<dbReference type="EMBL" id="CM002236">
    <property type="protein sequence ID" value="EAA35891.1"/>
    <property type="molecule type" value="Genomic_DNA"/>
</dbReference>
<keyword evidence="2" id="KW-0813">Transport</keyword>
<feature type="domain" description="Nucleoporin nup120-like HEAT repeat" evidence="7">
    <location>
        <begin position="845"/>
        <end position="1024"/>
    </location>
</feature>
<evidence type="ECO:0000259" key="7">
    <source>
        <dbReference type="Pfam" id="PF23300"/>
    </source>
</evidence>
<accession>Q7SGA8</accession>
<feature type="domain" description="Nucleoporin Nup120/160 beta-propeller" evidence="5">
    <location>
        <begin position="79"/>
        <end position="580"/>
    </location>
</feature>
<evidence type="ECO:0000313" key="9">
    <source>
        <dbReference type="Proteomes" id="UP000001805"/>
    </source>
</evidence>
<keyword evidence="9" id="KW-1185">Reference proteome</keyword>
<dbReference type="InterPro" id="IPR021717">
    <property type="entry name" value="Nucleoporin_Nup160"/>
</dbReference>
<dbReference type="STRING" id="367110.Q7SGA8"/>
<dbReference type="PANTHER" id="PTHR21286:SF0">
    <property type="entry name" value="NUCLEAR PORE COMPLEX PROTEIN NUP160"/>
    <property type="match status" value="1"/>
</dbReference>
<dbReference type="Pfam" id="PF21486">
    <property type="entry name" value="NUP120_helical"/>
    <property type="match status" value="1"/>
</dbReference>
<feature type="domain" description="Nucleoporin Nup120 helical" evidence="6">
    <location>
        <begin position="622"/>
        <end position="754"/>
    </location>
</feature>
<evidence type="ECO:0000256" key="1">
    <source>
        <dbReference type="ARBA" id="ARBA00004123"/>
    </source>
</evidence>
<organism evidence="8 9">
    <name type="scientific">Neurospora crassa (strain ATCC 24698 / 74-OR23-1A / CBS 708.71 / DSM 1257 / FGSC 987)</name>
    <dbReference type="NCBI Taxonomy" id="367110"/>
    <lineage>
        <taxon>Eukaryota</taxon>
        <taxon>Fungi</taxon>
        <taxon>Dikarya</taxon>
        <taxon>Ascomycota</taxon>
        <taxon>Pezizomycotina</taxon>
        <taxon>Sordariomycetes</taxon>
        <taxon>Sordariomycetidae</taxon>
        <taxon>Sordariales</taxon>
        <taxon>Sordariaceae</taxon>
        <taxon>Neurospora</taxon>
    </lineage>
</organism>
<evidence type="ECO:0000256" key="2">
    <source>
        <dbReference type="ARBA" id="ARBA00022448"/>
    </source>
</evidence>
<dbReference type="PaxDb" id="5141-EFNCRP00000002173"/>
<dbReference type="SUPFAM" id="SSF75011">
    <property type="entry name" value="3-carboxy-cis,cis-mucoante lactonizing enzyme"/>
    <property type="match status" value="1"/>
</dbReference>
<dbReference type="PANTHER" id="PTHR21286">
    <property type="entry name" value="NUCLEAR PORE COMPLEX PROTEIN NUP160"/>
    <property type="match status" value="1"/>
</dbReference>
<comment type="subcellular location">
    <subcellularLocation>
        <location evidence="1">Nucleus</location>
    </subcellularLocation>
</comment>
<dbReference type="GeneID" id="3881276"/>
<dbReference type="RefSeq" id="XP_965127.1">
    <property type="nucleotide sequence ID" value="XM_960034.2"/>
</dbReference>
<name>Q7SGA8_NEUCR</name>
<dbReference type="InParanoid" id="Q7SGA8"/>
<dbReference type="KEGG" id="ncr:NCU02742"/>
<dbReference type="HOGENOM" id="CLU_003258_0_0_1"/>
<proteinExistence type="predicted"/>
<evidence type="ECO:0000256" key="3">
    <source>
        <dbReference type="ARBA" id="ARBA00023242"/>
    </source>
</evidence>
<evidence type="ECO:0000259" key="6">
    <source>
        <dbReference type="Pfam" id="PF21486"/>
    </source>
</evidence>
<reference evidence="8 9" key="1">
    <citation type="journal article" date="2003" name="Nature">
        <title>The genome sequence of the filamentous fungus Neurospora crassa.</title>
        <authorList>
            <person name="Galagan J.E."/>
            <person name="Calvo S.E."/>
            <person name="Borkovich K.A."/>
            <person name="Selker E.U."/>
            <person name="Read N.D."/>
            <person name="Jaffe D."/>
            <person name="FitzHugh W."/>
            <person name="Ma L.J."/>
            <person name="Smirnov S."/>
            <person name="Purcell S."/>
            <person name="Rehman B."/>
            <person name="Elkins T."/>
            <person name="Engels R."/>
            <person name="Wang S."/>
            <person name="Nielsen C.B."/>
            <person name="Butler J."/>
            <person name="Endrizzi M."/>
            <person name="Qui D."/>
            <person name="Ianakiev P."/>
            <person name="Bell-Pedersen D."/>
            <person name="Nelson M.A."/>
            <person name="Werner-Washburne M."/>
            <person name="Selitrennikoff C.P."/>
            <person name="Kinsey J.A."/>
            <person name="Braun E.L."/>
            <person name="Zelter A."/>
            <person name="Schulte U."/>
            <person name="Kothe G.O."/>
            <person name="Jedd G."/>
            <person name="Mewes W."/>
            <person name="Staben C."/>
            <person name="Marcotte E."/>
            <person name="Greenberg D."/>
            <person name="Roy A."/>
            <person name="Foley K."/>
            <person name="Naylor J."/>
            <person name="Stange-Thomann N."/>
            <person name="Barrett R."/>
            <person name="Gnerre S."/>
            <person name="Kamal M."/>
            <person name="Kamvysselis M."/>
            <person name="Mauceli E."/>
            <person name="Bielke C."/>
            <person name="Rudd S."/>
            <person name="Frishman D."/>
            <person name="Krystofova S."/>
            <person name="Rasmussen C."/>
            <person name="Metzenberg R.L."/>
            <person name="Perkins D.D."/>
            <person name="Kroken S."/>
            <person name="Cogoni C."/>
            <person name="Macino G."/>
            <person name="Catcheside D."/>
            <person name="Li W."/>
            <person name="Pratt R.J."/>
            <person name="Osmani S.A."/>
            <person name="DeSouza C.P."/>
            <person name="Glass L."/>
            <person name="Orbach M.J."/>
            <person name="Berglund J.A."/>
            <person name="Voelker R."/>
            <person name="Yarden O."/>
            <person name="Plamann M."/>
            <person name="Seiler S."/>
            <person name="Dunlap J."/>
            <person name="Radford A."/>
            <person name="Aramayo R."/>
            <person name="Natvig D.O."/>
            <person name="Alex L.A."/>
            <person name="Mannhaupt G."/>
            <person name="Ebbole D.J."/>
            <person name="Freitag M."/>
            <person name="Paulsen I."/>
            <person name="Sachs M.S."/>
            <person name="Lander E.S."/>
            <person name="Nusbaum C."/>
            <person name="Birren B."/>
        </authorList>
    </citation>
    <scope>NUCLEOTIDE SEQUENCE [LARGE SCALE GENOMIC DNA]</scope>
    <source>
        <strain evidence="9">ATCC 24698 / 74-OR23-1A / CBS 708.71 / DSM 1257 / FGSC 987</strain>
    </source>
</reference>
<dbReference type="Proteomes" id="UP000001805">
    <property type="component" value="Chromosome 1, Linkage Group I"/>
</dbReference>
<feature type="compositionally biased region" description="Low complexity" evidence="4">
    <location>
        <begin position="1179"/>
        <end position="1189"/>
    </location>
</feature>
<evidence type="ECO:0000256" key="4">
    <source>
        <dbReference type="SAM" id="MobiDB-lite"/>
    </source>
</evidence>
<dbReference type="Pfam" id="PF11715">
    <property type="entry name" value="Beta-prop_Nup120_160"/>
    <property type="match status" value="1"/>
</dbReference>
<sequence length="1283" mass="143555">MSARDFEILYKETRLNLEPSTSSSIVQIRVGSHNQSSFSRSTTASARAINAADDEKAYRTRNIATASSVYYRKHHASPRAFHWRVLENDTVLSIRAADVCKPNPHQQHNDTDAPLVLNLRFPSPIRTSCIGFSDPEAHDALCVHVVDQSNQLHTITLRPDHFRKRPATDGGLGELCKSYSPPGFGFKQPHRLVVVNHEQLIVTMHDGGILRFDRHSRANANGAQWKETIYNVAGWGQSLQKLVPFKRDPTVRYGNTNMELTAATSTAITNAGIDGAAFLFTICLDHRMRVWDVRTGQIMYTGDILNAKRDPQDIARWTIDPSQTNLIRIVDNGPGQCLVVTYSPIGSGEFKFWKVKANAQGSIHVADCFPEQKLVPASPSSLDIWTLADFAVAQQAEGPELWTLWKNNITYRVQKLQVRPGSASGPFDDSWKMVNVDSSAASAQTSGPCDPVDSTEKWLDLVFFPGRFTKSTLETALVMYEKGLGTYQESNSKSNKSIAESICSVLGATTTLDRSSVGGPDYEQFRGTSETQWTRFWRLLLELDKQRGEALSLVLDPVDGMIWVACADLLSAIRHCSDLDRIYHNIETPSQKDQDVAALVSAGLNFVDVFSDSMLELSRAALRAELFEESSLSDAERMQQFYDKAGFWRQVTEEDVAQAVETLGQNFQMVTPRLYEDLFELITAAGDRNSQEVRAPFTGFGRKLVIRTVQETIELHWKILFSQLILLVHMEDEIEDEKSALHARFDVGLVYRKLVDALKRLEHLRWMVKTELTIPVPKADHSNSATSVATRGKEETYATTALEGLIGNLLGLPESHGKPLLSSITDVVLDICAPTSSTELDNGVMQCWLLKQGRPDLAKELNPFAQQDPFSTYIQGRVFLALNEHSTAAQCFKKASVGLSTERTTVQRHSAGLLDDTEWKLLYSGLPNYYAHVVNLFERQRAYSYVVEFSKLALQFIQDNQDDENSSSQRTKHNDVKTEMLSRLFTASTAISQFDVAHSTLLAMVDDEVLQKSYLRKLVEKMCEAGQNTELVNLPFSGLQATVDEILVEKCRQVRDVLNGVPYHQILYAWRISHNDYRGAASTLLDRLQKLRQIGEGDKVGVSGEDALDTQVTRQYLLLINALSCVQAKGEAYIFTEILSDVDDEDQDVKLNGKGGGDNLEDHLDDLLERLETVEDPAQQQQQQQQQQQPLKKKTAGRTTRASAAAASSSEAQQEEDRVLAEKLRQFSTASELFSDAPRRRLLTLADIRKQYQQELDRIVAIQNNQFGFSDGFGGDDGDILMS</sequence>
<feature type="region of interest" description="Disordered" evidence="4">
    <location>
        <begin position="1175"/>
        <end position="1217"/>
    </location>
</feature>
<gene>
    <name evidence="8" type="ORF">NCU02742</name>
</gene>
<dbReference type="GO" id="GO:0017056">
    <property type="term" value="F:structural constituent of nuclear pore"/>
    <property type="evidence" value="ECO:0000318"/>
    <property type="project" value="GO_Central"/>
</dbReference>
<dbReference type="OrthoDB" id="67716at2759"/>
<evidence type="ECO:0000313" key="8">
    <source>
        <dbReference type="EMBL" id="EAA35891.1"/>
    </source>
</evidence>
<dbReference type="InterPro" id="IPR048884">
    <property type="entry name" value="Nup120_helical"/>
</dbReference>
<dbReference type="VEuPathDB" id="FungiDB:NCU02742"/>
<feature type="compositionally biased region" description="Low complexity" evidence="4">
    <location>
        <begin position="1202"/>
        <end position="1212"/>
    </location>
</feature>